<protein>
    <submittedName>
        <fullName evidence="1">Uncharacterized protein DUF3445</fullName>
    </submittedName>
</protein>
<gene>
    <name evidence="1" type="ORF">C8E99_2001</name>
</gene>
<evidence type="ECO:0000313" key="1">
    <source>
        <dbReference type="EMBL" id="REE04174.1"/>
    </source>
</evidence>
<keyword evidence="2" id="KW-1185">Reference proteome</keyword>
<dbReference type="Proteomes" id="UP000256727">
    <property type="component" value="Unassembled WGS sequence"/>
</dbReference>
<comment type="caution">
    <text evidence="1">The sequence shown here is derived from an EMBL/GenBank/DDBJ whole genome shotgun (WGS) entry which is preliminary data.</text>
</comment>
<dbReference type="RefSeq" id="WP_245952246.1">
    <property type="nucleotide sequence ID" value="NZ_QREH01000001.1"/>
</dbReference>
<dbReference type="EMBL" id="QREH01000001">
    <property type="protein sequence ID" value="REE04174.1"/>
    <property type="molecule type" value="Genomic_DNA"/>
</dbReference>
<name>A0A3D9LES4_9MICC</name>
<dbReference type="Pfam" id="PF11927">
    <property type="entry name" value="HODM_asu-like"/>
    <property type="match status" value="1"/>
</dbReference>
<sequence length="332" mass="37779">MSIDAPSHLDLPEHVRRFPFPFPHDRYMYSVNVEPGRNPSQTAAGRWGERILEVDGFYLQDLEARAAVLDRDPSRAAQMSHMRPGVWGALHLVLTELAATYPEWMAYERHGDRCRWTNRLQQLQTDFIVGADYSLPEGPLRFLSTQVQDDFALLNLREGALWLDAGVVTFAADWSMGFDVGLPFSEIHGPVPRAADLGVIDRAEQFLLNLQPGDPYRRTNWTMTVDRRMDTSTESYPEWAQDRSLVATDPALPDRLHLRVEVQHLIKVPTTGDLLFLVRTHLLSLRELAAVPAWGRRLAEVLRTLPEDLADYKGIARYRDAAARWLQEADAA</sequence>
<proteinExistence type="predicted"/>
<organism evidence="1 2">
    <name type="scientific">Citricoccus muralis</name>
    <dbReference type="NCBI Taxonomy" id="169134"/>
    <lineage>
        <taxon>Bacteria</taxon>
        <taxon>Bacillati</taxon>
        <taxon>Actinomycetota</taxon>
        <taxon>Actinomycetes</taxon>
        <taxon>Micrococcales</taxon>
        <taxon>Micrococcaceae</taxon>
        <taxon>Citricoccus</taxon>
    </lineage>
</organism>
<accession>A0A3D9LES4</accession>
<reference evidence="1 2" key="1">
    <citation type="submission" date="2018-07" db="EMBL/GenBank/DDBJ databases">
        <title>Sequencing the genomes of 1000 actinobacteria strains.</title>
        <authorList>
            <person name="Klenk H.-P."/>
        </authorList>
    </citation>
    <scope>NUCLEOTIDE SEQUENCE [LARGE SCALE GENOMIC DNA]</scope>
    <source>
        <strain evidence="1 2">DSM 14442</strain>
    </source>
</reference>
<evidence type="ECO:0000313" key="2">
    <source>
        <dbReference type="Proteomes" id="UP000256727"/>
    </source>
</evidence>
<dbReference type="AlphaFoldDB" id="A0A3D9LES4"/>
<dbReference type="InterPro" id="IPR021848">
    <property type="entry name" value="HODM_asu-like"/>
</dbReference>